<accession>A0A329KUN7</accession>
<evidence type="ECO:0000313" key="1">
    <source>
        <dbReference type="EMBL" id="RAU98769.1"/>
    </source>
</evidence>
<comment type="caution">
    <text evidence="1">The sequence shown here is derived from an EMBL/GenBank/DDBJ whole genome shotgun (WGS) entry which is preliminary data.</text>
</comment>
<proteinExistence type="predicted"/>
<protein>
    <submittedName>
        <fullName evidence="1">DNA-binding protein</fullName>
    </submittedName>
</protein>
<dbReference type="EMBL" id="QMEU01000007">
    <property type="protein sequence ID" value="RAU98769.1"/>
    <property type="molecule type" value="Genomic_DNA"/>
</dbReference>
<dbReference type="Proteomes" id="UP000250347">
    <property type="component" value="Unassembled WGS sequence"/>
</dbReference>
<evidence type="ECO:0000313" key="2">
    <source>
        <dbReference type="Proteomes" id="UP000250347"/>
    </source>
</evidence>
<gene>
    <name evidence="1" type="ORF">DQP58_04770</name>
</gene>
<reference evidence="1 2" key="1">
    <citation type="submission" date="2018-06" db="EMBL/GenBank/DDBJ databases">
        <title>NTM in soil in Japan.</title>
        <authorList>
            <person name="Ohya K."/>
        </authorList>
    </citation>
    <scope>NUCLEOTIDE SEQUENCE [LARGE SCALE GENOMIC DNA]</scope>
    <source>
        <strain evidence="1 2">GF76</strain>
    </source>
</reference>
<name>A0A329KUN7_9MYCO</name>
<organism evidence="1 2">
    <name type="scientific">Mycobacterium colombiense</name>
    <dbReference type="NCBI Taxonomy" id="339268"/>
    <lineage>
        <taxon>Bacteria</taxon>
        <taxon>Bacillati</taxon>
        <taxon>Actinomycetota</taxon>
        <taxon>Actinomycetes</taxon>
        <taxon>Mycobacteriales</taxon>
        <taxon>Mycobacteriaceae</taxon>
        <taxon>Mycobacterium</taxon>
        <taxon>Mycobacterium avium complex (MAC)</taxon>
    </lineage>
</organism>
<keyword evidence="1" id="KW-0238">DNA-binding</keyword>
<dbReference type="AlphaFoldDB" id="A0A329KUN7"/>
<dbReference type="RefSeq" id="WP_112707343.1">
    <property type="nucleotide sequence ID" value="NZ_QMEU01000007.1"/>
</dbReference>
<sequence>MNTSPPETAGPKEVAAVLHTTEQGLAQMRYRGMGPKFIKVNRKVLYRWSDVNAYLDANTVQRTDSPRGVA</sequence>
<dbReference type="GO" id="GO:0003677">
    <property type="term" value="F:DNA binding"/>
    <property type="evidence" value="ECO:0007669"/>
    <property type="project" value="UniProtKB-KW"/>
</dbReference>